<evidence type="ECO:0000313" key="20">
    <source>
        <dbReference type="EMBL" id="MFF8277571.1"/>
    </source>
</evidence>
<evidence type="ECO:0000256" key="14">
    <source>
        <dbReference type="ARBA" id="ARBA00023154"/>
    </source>
</evidence>
<keyword evidence="13" id="KW-0220">Diaminopimelate biosynthesis</keyword>
<evidence type="ECO:0000259" key="18">
    <source>
        <dbReference type="Pfam" id="PF00696"/>
    </source>
</evidence>
<comment type="similarity">
    <text evidence="5 16">Belongs to the aspartokinase family.</text>
</comment>
<reference evidence="20 21" key="1">
    <citation type="submission" date="2024-10" db="EMBL/GenBank/DDBJ databases">
        <title>The Natural Products Discovery Center: Release of the First 8490 Sequenced Strains for Exploring Actinobacteria Biosynthetic Diversity.</title>
        <authorList>
            <person name="Kalkreuter E."/>
            <person name="Kautsar S.A."/>
            <person name="Yang D."/>
            <person name="Bader C.D."/>
            <person name="Teijaro C.N."/>
            <person name="Fluegel L."/>
            <person name="Davis C.M."/>
            <person name="Simpson J.R."/>
            <person name="Lauterbach L."/>
            <person name="Steele A.D."/>
            <person name="Gui C."/>
            <person name="Meng S."/>
            <person name="Li G."/>
            <person name="Viehrig K."/>
            <person name="Ye F."/>
            <person name="Su P."/>
            <person name="Kiefer A.F."/>
            <person name="Nichols A."/>
            <person name="Cepeda A.J."/>
            <person name="Yan W."/>
            <person name="Fan B."/>
            <person name="Jiang Y."/>
            <person name="Adhikari A."/>
            <person name="Zheng C.-J."/>
            <person name="Schuster L."/>
            <person name="Cowan T.M."/>
            <person name="Smanski M.J."/>
            <person name="Chevrette M.G."/>
            <person name="De Carvalho L.P.S."/>
            <person name="Shen B."/>
        </authorList>
    </citation>
    <scope>NUCLEOTIDE SEQUENCE [LARGE SCALE GENOMIC DNA]</scope>
    <source>
        <strain evidence="20 21">NPDC015755</strain>
    </source>
</reference>
<comment type="function">
    <text evidence="1">Catalyzes the phosphorylation of the beta-carboxyl group of aspartic acid with ATP to yield 4-phospho-L-aspartate, which is involved in the branched biosynthetic pathway leading to the biosynthesis of amino acids lysine, threonine, isoleucine and methionine.</text>
</comment>
<comment type="pathway">
    <text evidence="2 17">Amino-acid biosynthesis; L-lysine biosynthesis via DAP pathway; (S)-tetrahydrodipicolinate from L-aspartate: step 1/4.</text>
</comment>
<dbReference type="InterPro" id="IPR018042">
    <property type="entry name" value="Aspartate_kinase_CS"/>
</dbReference>
<gene>
    <name evidence="20" type="ORF">ACF05T_15890</name>
</gene>
<dbReference type="Gene3D" id="3.40.1160.10">
    <property type="entry name" value="Acetylglutamate kinase-like"/>
    <property type="match status" value="1"/>
</dbReference>
<dbReference type="InterPro" id="IPR005260">
    <property type="entry name" value="Asp_kin_monofn"/>
</dbReference>
<dbReference type="SUPFAM" id="SSF53633">
    <property type="entry name" value="Carbamate kinase-like"/>
    <property type="match status" value="1"/>
</dbReference>
<evidence type="ECO:0000256" key="5">
    <source>
        <dbReference type="ARBA" id="ARBA00010122"/>
    </source>
</evidence>
<dbReference type="Pfam" id="PF22468">
    <property type="entry name" value="ACT_9"/>
    <property type="match status" value="1"/>
</dbReference>
<dbReference type="InterPro" id="IPR045865">
    <property type="entry name" value="ACT-like_dom_sf"/>
</dbReference>
<proteinExistence type="inferred from homology"/>
<feature type="domain" description="Aspartokinase ACT" evidence="19">
    <location>
        <begin position="343"/>
        <end position="401"/>
    </location>
</feature>
<dbReference type="InterPro" id="IPR054352">
    <property type="entry name" value="ACT_Aspartokinase"/>
</dbReference>
<comment type="pathway">
    <text evidence="4 17">Amino-acid biosynthesis; L-threonine biosynthesis; L-threonine from L-aspartate: step 1/5.</text>
</comment>
<feature type="domain" description="Aspartate/glutamate/uridylate kinase" evidence="18">
    <location>
        <begin position="4"/>
        <end position="229"/>
    </location>
</feature>
<evidence type="ECO:0000256" key="6">
    <source>
        <dbReference type="ARBA" id="ARBA00013059"/>
    </source>
</evidence>
<dbReference type="InterPro" id="IPR001048">
    <property type="entry name" value="Asp/Glu/Uridylate_kinase"/>
</dbReference>
<dbReference type="GO" id="GO:0004072">
    <property type="term" value="F:aspartate kinase activity"/>
    <property type="evidence" value="ECO:0007669"/>
    <property type="project" value="UniProtKB-EC"/>
</dbReference>
<organism evidence="20 21">
    <name type="scientific">Streptomyces lateritius</name>
    <dbReference type="NCBI Taxonomy" id="67313"/>
    <lineage>
        <taxon>Bacteria</taxon>
        <taxon>Bacillati</taxon>
        <taxon>Actinomycetota</taxon>
        <taxon>Actinomycetes</taxon>
        <taxon>Kitasatosporales</taxon>
        <taxon>Streptomycetaceae</taxon>
        <taxon>Streptomyces</taxon>
    </lineage>
</organism>
<evidence type="ECO:0000256" key="4">
    <source>
        <dbReference type="ARBA" id="ARBA00005139"/>
    </source>
</evidence>
<evidence type="ECO:0000256" key="10">
    <source>
        <dbReference type="ARBA" id="ARBA00022741"/>
    </source>
</evidence>
<sequence length="416" mass="43211">MSVAVKKFGGSSLSTPGRIRQVAEMVARFHRTGRPTVVVVSARGDSTDELLAAALELNAAPSARETDQLLATGENASAALLALALHDQGAPAVSLTGPQAGIRVSGNHGAGMIAEIDPARILAHLRRGQVVVVSGFQGSDAEGDVITLGRGGSDTTAVALATALSAASCEIYTDVKGIYTADPRVVPEARVLSTIDAGVMAEMAFAGAQVMHSRAVELAASHSIDVVVRGSFTTEPGTTILGRSIDVLESQGSITAVTHDTDIVMALTRSRRPRDGLAADVLTELARASVPVDLLSWGAPDDHGFRMGFALHGSRLAPAREALSRIAAGLGCDTDVDEKVGKVSLVGVGLLNRPDYTARMLALLSRMGVTPSWVSSTHLRVSVIIPLDRVLEAVTALHQEFGLGRDDLDTPSMAAV</sequence>
<dbReference type="PANTHER" id="PTHR21499:SF3">
    <property type="entry name" value="ASPARTOKINASE"/>
    <property type="match status" value="1"/>
</dbReference>
<keyword evidence="14" id="KW-0457">Lysine biosynthesis</keyword>
<dbReference type="EC" id="2.7.2.4" evidence="6 16"/>
<dbReference type="Proteomes" id="UP001603013">
    <property type="component" value="Unassembled WGS sequence"/>
</dbReference>
<dbReference type="RefSeq" id="WP_391934846.1">
    <property type="nucleotide sequence ID" value="NZ_JBIBSM010000007.1"/>
</dbReference>
<dbReference type="InterPro" id="IPR001341">
    <property type="entry name" value="Asp_kinase"/>
</dbReference>
<evidence type="ECO:0000256" key="3">
    <source>
        <dbReference type="ARBA" id="ARBA00004986"/>
    </source>
</evidence>
<dbReference type="SUPFAM" id="SSF55021">
    <property type="entry name" value="ACT-like"/>
    <property type="match status" value="1"/>
</dbReference>
<evidence type="ECO:0000256" key="8">
    <source>
        <dbReference type="ARBA" id="ARBA00022605"/>
    </source>
</evidence>
<comment type="pathway">
    <text evidence="3 17">Amino-acid biosynthesis; L-methionine biosynthesis via de novo pathway; L-homoserine from L-aspartate: step 1/3.</text>
</comment>
<evidence type="ECO:0000256" key="2">
    <source>
        <dbReference type="ARBA" id="ARBA00004766"/>
    </source>
</evidence>
<dbReference type="Gene3D" id="3.30.2130.10">
    <property type="entry name" value="VC0802-like"/>
    <property type="match status" value="1"/>
</dbReference>
<dbReference type="InterPro" id="IPR036393">
    <property type="entry name" value="AceGlu_kinase-like_sf"/>
</dbReference>
<accession>A0ABW6YDI2</accession>
<evidence type="ECO:0000256" key="7">
    <source>
        <dbReference type="ARBA" id="ARBA00016273"/>
    </source>
</evidence>
<dbReference type="PROSITE" id="PS00324">
    <property type="entry name" value="ASPARTOKINASE"/>
    <property type="match status" value="1"/>
</dbReference>
<evidence type="ECO:0000256" key="12">
    <source>
        <dbReference type="ARBA" id="ARBA00022840"/>
    </source>
</evidence>
<protein>
    <recommendedName>
        <fullName evidence="7 16">Aspartokinase</fullName>
        <ecNumber evidence="6 16">2.7.2.4</ecNumber>
    </recommendedName>
</protein>
<evidence type="ECO:0000256" key="13">
    <source>
        <dbReference type="ARBA" id="ARBA00022915"/>
    </source>
</evidence>
<keyword evidence="8 17" id="KW-0028">Amino-acid biosynthesis</keyword>
<keyword evidence="10" id="KW-0547">Nucleotide-binding</keyword>
<evidence type="ECO:0000256" key="15">
    <source>
        <dbReference type="ARBA" id="ARBA00047872"/>
    </source>
</evidence>
<keyword evidence="11 16" id="KW-0418">Kinase</keyword>
<dbReference type="NCBIfam" id="NF005154">
    <property type="entry name" value="PRK06635.1-2"/>
    <property type="match status" value="1"/>
</dbReference>
<dbReference type="PANTHER" id="PTHR21499">
    <property type="entry name" value="ASPARTATE KINASE"/>
    <property type="match status" value="1"/>
</dbReference>
<evidence type="ECO:0000256" key="1">
    <source>
        <dbReference type="ARBA" id="ARBA00002843"/>
    </source>
</evidence>
<evidence type="ECO:0000256" key="9">
    <source>
        <dbReference type="ARBA" id="ARBA00022679"/>
    </source>
</evidence>
<comment type="catalytic activity">
    <reaction evidence="15 16">
        <text>L-aspartate + ATP = 4-phospho-L-aspartate + ADP</text>
        <dbReference type="Rhea" id="RHEA:23776"/>
        <dbReference type="ChEBI" id="CHEBI:29991"/>
        <dbReference type="ChEBI" id="CHEBI:30616"/>
        <dbReference type="ChEBI" id="CHEBI:57535"/>
        <dbReference type="ChEBI" id="CHEBI:456216"/>
        <dbReference type="EC" id="2.7.2.4"/>
    </reaction>
</comment>
<name>A0ABW6YDI2_9ACTN</name>
<keyword evidence="9 16" id="KW-0808">Transferase</keyword>
<comment type="caution">
    <text evidence="20">The sequence shown here is derived from an EMBL/GenBank/DDBJ whole genome shotgun (WGS) entry which is preliminary data.</text>
</comment>
<dbReference type="Pfam" id="PF00696">
    <property type="entry name" value="AA_kinase"/>
    <property type="match status" value="1"/>
</dbReference>
<evidence type="ECO:0000256" key="17">
    <source>
        <dbReference type="RuleBase" id="RU004249"/>
    </source>
</evidence>
<keyword evidence="12" id="KW-0067">ATP-binding</keyword>
<evidence type="ECO:0000256" key="16">
    <source>
        <dbReference type="RuleBase" id="RU003448"/>
    </source>
</evidence>
<keyword evidence="21" id="KW-1185">Reference proteome</keyword>
<dbReference type="NCBIfam" id="NF005155">
    <property type="entry name" value="PRK06635.1-4"/>
    <property type="match status" value="1"/>
</dbReference>
<evidence type="ECO:0000313" key="21">
    <source>
        <dbReference type="Proteomes" id="UP001603013"/>
    </source>
</evidence>
<dbReference type="PIRSF" id="PIRSF000726">
    <property type="entry name" value="Asp_kin"/>
    <property type="match status" value="1"/>
</dbReference>
<dbReference type="EMBL" id="JBIBSM010000007">
    <property type="protein sequence ID" value="MFF8277571.1"/>
    <property type="molecule type" value="Genomic_DNA"/>
</dbReference>
<evidence type="ECO:0000256" key="11">
    <source>
        <dbReference type="ARBA" id="ARBA00022777"/>
    </source>
</evidence>
<dbReference type="NCBIfam" id="TIGR00657">
    <property type="entry name" value="asp_kinases"/>
    <property type="match status" value="1"/>
</dbReference>
<evidence type="ECO:0000259" key="19">
    <source>
        <dbReference type="Pfam" id="PF22468"/>
    </source>
</evidence>